<comment type="caution">
    <text evidence="1">The sequence shown here is derived from an EMBL/GenBank/DDBJ whole genome shotgun (WGS) entry which is preliminary data.</text>
</comment>
<accession>A0ABR4ZVE1</accession>
<dbReference type="EMBL" id="JQNX01000020">
    <property type="protein sequence ID" value="KIE57711.1"/>
    <property type="molecule type" value="Genomic_DNA"/>
</dbReference>
<gene>
    <name evidence="1" type="ORF">A946_11740</name>
</gene>
<dbReference type="Proteomes" id="UP000031594">
    <property type="component" value="Unassembled WGS sequence"/>
</dbReference>
<proteinExistence type="predicted"/>
<evidence type="ECO:0000313" key="2">
    <source>
        <dbReference type="Proteomes" id="UP000031594"/>
    </source>
</evidence>
<sequence length="503" mass="49760">MLTIFLLLSGYSFTSFDGTALLGQSPIAESSGSITISGPSSGTFSFVIGDFVESSGSITTSGNLILPGGKNTQWGTGNGINLASGVLTNNGTLEFTGSSLTGGVVTGSLVNNGTILANGADLYISVGGSITNNSGATITGITSTGNFNVTLNAGVHGSPGNGIGGGINNMGTISGFDSVALSASNVNNLGPYPLGSISNTGTISITDPSSSTVATSALDITSSTGSVFLNGVVSMADPNGVTNASFTTNTLGNFGMNMNANVTAATVDFDVHNLSGSGVLTASTVDLTATGNVRNVVSPTNPLLNGFTIANGPFGSTAITINADGNAPQIINLHVNGNAVINSGDTGTFVNSVTSPTTGLMNPVPNARGNLLVNATGNLTVNGSASILIGDYALSTDILGLSKAFVFPGGVALKAGGVMTVNASIDNGYTAVAGTNFQGVFLSAPSIFVNGPFVTSGNTIVHASGPISAAVYVASPVSPFFPSVYTAVLSSTNGPVVSAFPWQ</sequence>
<name>A0ABR4ZVE1_9BACT</name>
<dbReference type="RefSeq" id="WP_039722336.1">
    <property type="nucleotide sequence ID" value="NZ_JQNX01000020.1"/>
</dbReference>
<reference evidence="1 2" key="1">
    <citation type="submission" date="2014-08" db="EMBL/GenBank/DDBJ databases">
        <title>Methylacidiphilum kamchatkense strain Kam1 draft genome sequence.</title>
        <authorList>
            <person name="Birkeland N.-K."/>
            <person name="Erikstad H.A."/>
        </authorList>
    </citation>
    <scope>NUCLEOTIDE SEQUENCE [LARGE SCALE GENOMIC DNA]</scope>
    <source>
        <strain evidence="1 2">Kam1</strain>
    </source>
</reference>
<keyword evidence="2" id="KW-1185">Reference proteome</keyword>
<protein>
    <recommendedName>
        <fullName evidence="3">Autotransporter-associated beta strand protein</fullName>
    </recommendedName>
</protein>
<evidence type="ECO:0000313" key="1">
    <source>
        <dbReference type="EMBL" id="KIE57711.1"/>
    </source>
</evidence>
<organism evidence="1 2">
    <name type="scientific">Methylacidiphilum kamchatkense Kam1</name>
    <dbReference type="NCBI Taxonomy" id="1202785"/>
    <lineage>
        <taxon>Bacteria</taxon>
        <taxon>Pseudomonadati</taxon>
        <taxon>Verrucomicrobiota</taxon>
        <taxon>Methylacidiphilae</taxon>
        <taxon>Methylacidiphilales</taxon>
        <taxon>Methylacidiphilaceae</taxon>
        <taxon>Methylacidiphilum (ex Ratnadevi et al. 2023)</taxon>
    </lineage>
</organism>
<evidence type="ECO:0008006" key="3">
    <source>
        <dbReference type="Google" id="ProtNLM"/>
    </source>
</evidence>